<evidence type="ECO:0000256" key="2">
    <source>
        <dbReference type="ARBA" id="ARBA00023054"/>
    </source>
</evidence>
<dbReference type="EMBL" id="CACSLK010027831">
    <property type="protein sequence ID" value="CAA0830885.1"/>
    <property type="molecule type" value="Genomic_DNA"/>
</dbReference>
<keyword evidence="2" id="KW-0175">Coiled coil</keyword>
<dbReference type="InterPro" id="IPR013256">
    <property type="entry name" value="Chromatin_SPT2"/>
</dbReference>
<dbReference type="GO" id="GO:0006334">
    <property type="term" value="P:nucleosome assembly"/>
    <property type="evidence" value="ECO:0007669"/>
    <property type="project" value="TreeGrafter"/>
</dbReference>
<keyword evidence="4" id="KW-1185">Reference proteome</keyword>
<dbReference type="SMART" id="SM00784">
    <property type="entry name" value="SPT2"/>
    <property type="match status" value="1"/>
</dbReference>
<dbReference type="GO" id="GO:0006360">
    <property type="term" value="P:transcription by RNA polymerase I"/>
    <property type="evidence" value="ECO:0007669"/>
    <property type="project" value="TreeGrafter"/>
</dbReference>
<proteinExistence type="inferred from homology"/>
<dbReference type="PANTHER" id="PTHR22691">
    <property type="entry name" value="YEAST SPT2-RELATED"/>
    <property type="match status" value="1"/>
</dbReference>
<dbReference type="Proteomes" id="UP001153555">
    <property type="component" value="Unassembled WGS sequence"/>
</dbReference>
<protein>
    <submittedName>
        <fullName evidence="3">Uncharacterized protein</fullName>
    </submittedName>
</protein>
<dbReference type="GO" id="GO:0005730">
    <property type="term" value="C:nucleolus"/>
    <property type="evidence" value="ECO:0007669"/>
    <property type="project" value="TreeGrafter"/>
</dbReference>
<dbReference type="Pfam" id="PF08243">
    <property type="entry name" value="SPT2"/>
    <property type="match status" value="1"/>
</dbReference>
<dbReference type="GO" id="GO:0042393">
    <property type="term" value="F:histone binding"/>
    <property type="evidence" value="ECO:0007669"/>
    <property type="project" value="TreeGrafter"/>
</dbReference>
<dbReference type="OrthoDB" id="903514at2759"/>
<reference evidence="3" key="1">
    <citation type="submission" date="2019-12" db="EMBL/GenBank/DDBJ databases">
        <authorList>
            <person name="Scholes J."/>
        </authorList>
    </citation>
    <scope>NUCLEOTIDE SEQUENCE</scope>
</reference>
<dbReference type="GO" id="GO:0003677">
    <property type="term" value="F:DNA binding"/>
    <property type="evidence" value="ECO:0007669"/>
    <property type="project" value="TreeGrafter"/>
</dbReference>
<accession>A0A9N7RHB7</accession>
<dbReference type="PANTHER" id="PTHR22691:SF8">
    <property type="entry name" value="PROTEIN SPT2 HOMOLOG"/>
    <property type="match status" value="1"/>
</dbReference>
<gene>
    <name evidence="3" type="ORF">SHERM_26269</name>
</gene>
<evidence type="ECO:0000256" key="1">
    <source>
        <dbReference type="ARBA" id="ARBA00006461"/>
    </source>
</evidence>
<comment type="similarity">
    <text evidence="1">Belongs to the SPT2 family.</text>
</comment>
<dbReference type="AlphaFoldDB" id="A0A9N7RHB7"/>
<name>A0A9N7RHB7_STRHE</name>
<evidence type="ECO:0000313" key="3">
    <source>
        <dbReference type="EMBL" id="CAA0830885.1"/>
    </source>
</evidence>
<comment type="caution">
    <text evidence="3">The sequence shown here is derived from an EMBL/GenBank/DDBJ whole genome shotgun (WGS) entry which is preliminary data.</text>
</comment>
<sequence length="258" mass="29932">MDHCLALRQQLKEVHRARLRKENHHAAVAGVTSQAIAPASANYGRLFGPSEPVIAARVVEEAKHWLLTPKRLNKFFGDEKLFAADTPKEVPKILDKMERTKKSSWLRESRDYSFLSADENSRPIPLEIQRETKNSRPDKERIISPKRPHAEILRKGCEVVLPEPKMKKEVIRRPRIHVRNCSKKEESCEEAIGIIRRMFGYDPAKYKNVDAGTDVNMEANFRDIQKEERRSAKIANKEDAEEFRKIMGNSKKIKRRRD</sequence>
<organism evidence="3 4">
    <name type="scientific">Striga hermonthica</name>
    <name type="common">Purple witchweed</name>
    <name type="synonym">Buchnera hermonthica</name>
    <dbReference type="NCBI Taxonomy" id="68872"/>
    <lineage>
        <taxon>Eukaryota</taxon>
        <taxon>Viridiplantae</taxon>
        <taxon>Streptophyta</taxon>
        <taxon>Embryophyta</taxon>
        <taxon>Tracheophyta</taxon>
        <taxon>Spermatophyta</taxon>
        <taxon>Magnoliopsida</taxon>
        <taxon>eudicotyledons</taxon>
        <taxon>Gunneridae</taxon>
        <taxon>Pentapetalae</taxon>
        <taxon>asterids</taxon>
        <taxon>lamiids</taxon>
        <taxon>Lamiales</taxon>
        <taxon>Orobanchaceae</taxon>
        <taxon>Buchnereae</taxon>
        <taxon>Striga</taxon>
    </lineage>
</organism>
<evidence type="ECO:0000313" key="4">
    <source>
        <dbReference type="Proteomes" id="UP001153555"/>
    </source>
</evidence>